<evidence type="ECO:0000256" key="1">
    <source>
        <dbReference type="SAM" id="Phobius"/>
    </source>
</evidence>
<keyword evidence="1" id="KW-0812">Transmembrane</keyword>
<proteinExistence type="predicted"/>
<accession>A0ABU5PLY8</accession>
<evidence type="ECO:0000313" key="2">
    <source>
        <dbReference type="EMBL" id="MEA3570956.1"/>
    </source>
</evidence>
<protein>
    <submittedName>
        <fullName evidence="2">Uncharacterized protein</fullName>
    </submittedName>
</protein>
<dbReference type="EMBL" id="JAYERP010000001">
    <property type="protein sequence ID" value="MEA3570956.1"/>
    <property type="molecule type" value="Genomic_DNA"/>
</dbReference>
<sequence>MSKFLDVVGKITIVAAVILGIVYGLKSDPLAEAFGYDDEAFRWTIALTWWVSGAISGAVLIALGTMLNYLEENNAMLRELVRKSEINTSVSYDQYAKDTLNKIKESKVPFSSKLSGYKFKAND</sequence>
<keyword evidence="1" id="KW-0472">Membrane</keyword>
<comment type="caution">
    <text evidence="2">The sequence shown here is derived from an EMBL/GenBank/DDBJ whole genome shotgun (WGS) entry which is preliminary data.</text>
</comment>
<evidence type="ECO:0000313" key="3">
    <source>
        <dbReference type="Proteomes" id="UP001292216"/>
    </source>
</evidence>
<gene>
    <name evidence="2" type="ORF">U9M73_13275</name>
</gene>
<reference evidence="2 3" key="1">
    <citation type="submission" date="2023-12" db="EMBL/GenBank/DDBJ databases">
        <title>Whole genome sequencing of Paenibacillus phoenicis isolated from the Phoenix Mars Lander spacecraft assembly facility.</title>
        <authorList>
            <person name="Garcia A."/>
            <person name="Venkateswaran K."/>
        </authorList>
    </citation>
    <scope>NUCLEOTIDE SEQUENCE [LARGE SCALE GENOMIC DNA]</scope>
    <source>
        <strain evidence="2 3">3PO2SA</strain>
    </source>
</reference>
<keyword evidence="1" id="KW-1133">Transmembrane helix</keyword>
<feature type="transmembrane region" description="Helical" evidence="1">
    <location>
        <begin position="7"/>
        <end position="25"/>
    </location>
</feature>
<dbReference type="Proteomes" id="UP001292216">
    <property type="component" value="Unassembled WGS sequence"/>
</dbReference>
<dbReference type="RefSeq" id="WP_323077657.1">
    <property type="nucleotide sequence ID" value="NZ_CBCSKM010000008.1"/>
</dbReference>
<keyword evidence="3" id="KW-1185">Reference proteome</keyword>
<feature type="transmembrane region" description="Helical" evidence="1">
    <location>
        <begin position="45"/>
        <end position="70"/>
    </location>
</feature>
<organism evidence="2 3">
    <name type="scientific">Paenibacillus phoenicis</name>
    <dbReference type="NCBI Taxonomy" id="554117"/>
    <lineage>
        <taxon>Bacteria</taxon>
        <taxon>Bacillati</taxon>
        <taxon>Bacillota</taxon>
        <taxon>Bacilli</taxon>
        <taxon>Bacillales</taxon>
        <taxon>Paenibacillaceae</taxon>
        <taxon>Paenibacillus</taxon>
    </lineage>
</organism>
<name>A0ABU5PLY8_9BACL</name>